<reference evidence="3 4" key="2">
    <citation type="submission" date="2018-11" db="EMBL/GenBank/DDBJ databases">
        <authorList>
            <consortium name="Pathogen Informatics"/>
        </authorList>
    </citation>
    <scope>NUCLEOTIDE SEQUENCE [LARGE SCALE GENOMIC DNA]</scope>
</reference>
<feature type="region of interest" description="Disordered" evidence="2">
    <location>
        <begin position="275"/>
        <end position="299"/>
    </location>
</feature>
<dbReference type="EMBL" id="UYYF01004578">
    <property type="protein sequence ID" value="VDN05584.1"/>
    <property type="molecule type" value="Genomic_DNA"/>
</dbReference>
<reference evidence="5" key="1">
    <citation type="submission" date="2017-02" db="UniProtKB">
        <authorList>
            <consortium name="WormBaseParasite"/>
        </authorList>
    </citation>
    <scope>IDENTIFICATION</scope>
</reference>
<keyword evidence="1" id="KW-0175">Coiled coil</keyword>
<evidence type="ECO:0000313" key="4">
    <source>
        <dbReference type="Proteomes" id="UP000276776"/>
    </source>
</evidence>
<evidence type="ECO:0000313" key="3">
    <source>
        <dbReference type="EMBL" id="VDN05584.1"/>
    </source>
</evidence>
<dbReference type="STRING" id="103827.A0A0N5D508"/>
<keyword evidence="4" id="KW-1185">Reference proteome</keyword>
<proteinExistence type="predicted"/>
<sequence>MIGQWLSKLISIVRYILPSAINHIDDAGVLVTIFVPLCLVAHLLRMVIFTDTYETDNFNRKMLHNALTTIREREIQIKFLQGEIEKGKNMGTAKVDEKFESLQSELSNRLLEIQQMKTKFLTIEEQNNNLKAEIVEKNGMIEKERLNCTNLAEKNANLLEKNELQMKQLSEISVAVETSGEENERLMNEIARKNCQLTCLKSEANSHTLEIHSLRDQLEHVHLKVLHSVTDTFFHNLLFSFYASSTEKKMLHQRVEELQSEVVQLSEIISELRDAGDYDGGEQSFDTETKNDQPVNENGNGHFLFISESGWSDFDEYDADNTIDNTKQKARKQQKKERSLTTRFSPTDIMEVVKLRTQLKNVEAELEQAKLSFQKQANEREHLVRRVEFAESEATKRFKEIETKETERMEAHNQFKRILAMVEERESKLRNMEETVEKLRSEAKNWQDEVRSLGDQKKTVEIKLLEAEQEIKRLKAEYSRLETRNFHELRDCRQTIASLKQKHRNIFLESYDLVFNVQSIEQFHLSNPLSNVFDNANGLNLSASSSDRDYGASLSGVLGAAPLPYVRPLWSDDAAEFLSSHGESSLLRKGDPLLNDIVPENNMNIPKKGSRPRRSIRDWEHNTEVAIDGAHIRYKKEGKRMRSRSQGRHTLQTDYFPVTPISGYPAPPADYLTAASLNKLHSKSGTLCCSSGGSNDGRSPPPELALLSGVPPPGPMIKKPTPCPKSWFSFCH</sequence>
<evidence type="ECO:0000256" key="1">
    <source>
        <dbReference type="SAM" id="Coils"/>
    </source>
</evidence>
<dbReference type="OrthoDB" id="5857916at2759"/>
<dbReference type="OMA" id="WRIANIR"/>
<dbReference type="AlphaFoldDB" id="A0A0N5D508"/>
<name>A0A0N5D508_THECL</name>
<protein>
    <submittedName>
        <fullName evidence="5">JNK/Rab-associated protein-1 N-terminal domain-containing protein</fullName>
    </submittedName>
</protein>
<accession>A0A0N5D508</accession>
<dbReference type="PANTHER" id="PTHR23159:SF60">
    <property type="entry name" value="SPINDLE ASSEMBLY ABNORMAL PROTEIN 4"/>
    <property type="match status" value="1"/>
</dbReference>
<dbReference type="WBParaSite" id="TCLT_0000807401-mRNA-1">
    <property type="protein sequence ID" value="TCLT_0000807401-mRNA-1"/>
    <property type="gene ID" value="TCLT_0000807401"/>
</dbReference>
<organism evidence="5">
    <name type="scientific">Thelazia callipaeda</name>
    <name type="common">Oriental eyeworm</name>
    <name type="synonym">Parasitic nematode</name>
    <dbReference type="NCBI Taxonomy" id="103827"/>
    <lineage>
        <taxon>Eukaryota</taxon>
        <taxon>Metazoa</taxon>
        <taxon>Ecdysozoa</taxon>
        <taxon>Nematoda</taxon>
        <taxon>Chromadorea</taxon>
        <taxon>Rhabditida</taxon>
        <taxon>Spirurina</taxon>
        <taxon>Spiruromorpha</taxon>
        <taxon>Thelazioidea</taxon>
        <taxon>Thelaziidae</taxon>
        <taxon>Thelazia</taxon>
    </lineage>
</organism>
<gene>
    <name evidence="3" type="ORF">TCLT_LOCUS8063</name>
</gene>
<feature type="coiled-coil region" evidence="1">
    <location>
        <begin position="352"/>
        <end position="393"/>
    </location>
</feature>
<feature type="coiled-coil region" evidence="1">
    <location>
        <begin position="113"/>
        <end position="203"/>
    </location>
</feature>
<evidence type="ECO:0000313" key="5">
    <source>
        <dbReference type="WBParaSite" id="TCLT_0000807401-mRNA-1"/>
    </source>
</evidence>
<dbReference type="PANTHER" id="PTHR23159">
    <property type="entry name" value="CENTROSOMAL PROTEIN 2"/>
    <property type="match status" value="1"/>
</dbReference>
<feature type="coiled-coil region" evidence="1">
    <location>
        <begin position="248"/>
        <end position="275"/>
    </location>
</feature>
<dbReference type="Proteomes" id="UP000276776">
    <property type="component" value="Unassembled WGS sequence"/>
</dbReference>
<feature type="coiled-coil region" evidence="1">
    <location>
        <begin position="422"/>
        <end position="484"/>
    </location>
</feature>
<evidence type="ECO:0000256" key="2">
    <source>
        <dbReference type="SAM" id="MobiDB-lite"/>
    </source>
</evidence>